<dbReference type="AlphaFoldDB" id="A0A645IAQ2"/>
<sequence>MSMHLAVRYRVDTHLNIAEIRSGSNVFLVPIRILEEMFRDRFTTTSHGEYPFTIEEWQKLCRNQIDPIRKGYYGRKDDQGLPLRWPRRKRKEYQ</sequence>
<dbReference type="EMBL" id="VSSQ01110713">
    <property type="protein sequence ID" value="MPN48407.1"/>
    <property type="molecule type" value="Genomic_DNA"/>
</dbReference>
<name>A0A645IAQ2_9ZZZZ</name>
<organism evidence="2">
    <name type="scientific">bioreactor metagenome</name>
    <dbReference type="NCBI Taxonomy" id="1076179"/>
    <lineage>
        <taxon>unclassified sequences</taxon>
        <taxon>metagenomes</taxon>
        <taxon>ecological metagenomes</taxon>
    </lineage>
</organism>
<feature type="compositionally biased region" description="Basic residues" evidence="1">
    <location>
        <begin position="85"/>
        <end position="94"/>
    </location>
</feature>
<accession>A0A645IAQ2</accession>
<reference evidence="2" key="1">
    <citation type="submission" date="2019-08" db="EMBL/GenBank/DDBJ databases">
        <authorList>
            <person name="Kucharzyk K."/>
            <person name="Murdoch R.W."/>
            <person name="Higgins S."/>
            <person name="Loffler F."/>
        </authorList>
    </citation>
    <scope>NUCLEOTIDE SEQUENCE</scope>
</reference>
<protein>
    <submittedName>
        <fullName evidence="2">Uncharacterized protein</fullName>
    </submittedName>
</protein>
<proteinExistence type="predicted"/>
<comment type="caution">
    <text evidence="2">The sequence shown here is derived from an EMBL/GenBank/DDBJ whole genome shotgun (WGS) entry which is preliminary data.</text>
</comment>
<evidence type="ECO:0000256" key="1">
    <source>
        <dbReference type="SAM" id="MobiDB-lite"/>
    </source>
</evidence>
<feature type="region of interest" description="Disordered" evidence="1">
    <location>
        <begin position="72"/>
        <end position="94"/>
    </location>
</feature>
<gene>
    <name evidence="2" type="ORF">SDC9_196014</name>
</gene>
<evidence type="ECO:0000313" key="2">
    <source>
        <dbReference type="EMBL" id="MPN48407.1"/>
    </source>
</evidence>